<evidence type="ECO:0000256" key="5">
    <source>
        <dbReference type="ARBA" id="ARBA00038359"/>
    </source>
</evidence>
<sequence length="294" mass="33071">PPPPLPWSNRPATIIGICITLTILCWLTTAFRLFARFFVIKKPWWDDLFVVLAVLAFTLSTVVACIDTRFGIGMRVMDVPLDHLKKVIECQYIWGIAYVSSTAFIKISLLLQYLRVFEAGTYTYRFTQCILVLVSLWGFAFLFISLFPCFPSPSAFWEMTYKGCYGFASPNWVTLTNMIKGHSASNFCLDILVLLLAIRLQFLSDVPSTRRAMTAVLFLGLLACSFALWRLVDVVKTGAGAGTDPTFNEPGPILLSIAEIYLAASCATIPFFWPVLKDQFNKIFVQYEVNVSSE</sequence>
<feature type="transmembrane region" description="Helical" evidence="6">
    <location>
        <begin position="12"/>
        <end position="35"/>
    </location>
</feature>
<keyword evidence="4 6" id="KW-0472">Membrane</keyword>
<accession>A0A9P4MEG8</accession>
<keyword evidence="9" id="KW-1185">Reference proteome</keyword>
<feature type="domain" description="Rhodopsin" evidence="7">
    <location>
        <begin position="31"/>
        <end position="277"/>
    </location>
</feature>
<evidence type="ECO:0000313" key="9">
    <source>
        <dbReference type="Proteomes" id="UP000799772"/>
    </source>
</evidence>
<evidence type="ECO:0000259" key="7">
    <source>
        <dbReference type="Pfam" id="PF20684"/>
    </source>
</evidence>
<feature type="non-terminal residue" evidence="8">
    <location>
        <position position="1"/>
    </location>
</feature>
<organism evidence="8 9">
    <name type="scientific">Rhizodiscina lignyota</name>
    <dbReference type="NCBI Taxonomy" id="1504668"/>
    <lineage>
        <taxon>Eukaryota</taxon>
        <taxon>Fungi</taxon>
        <taxon>Dikarya</taxon>
        <taxon>Ascomycota</taxon>
        <taxon>Pezizomycotina</taxon>
        <taxon>Dothideomycetes</taxon>
        <taxon>Pleosporomycetidae</taxon>
        <taxon>Aulographales</taxon>
        <taxon>Rhizodiscinaceae</taxon>
        <taxon>Rhizodiscina</taxon>
    </lineage>
</organism>
<comment type="similarity">
    <text evidence="5">Belongs to the SAT4 family.</text>
</comment>
<dbReference type="Proteomes" id="UP000799772">
    <property type="component" value="Unassembled WGS sequence"/>
</dbReference>
<dbReference type="InterPro" id="IPR049326">
    <property type="entry name" value="Rhodopsin_dom_fungi"/>
</dbReference>
<comment type="subcellular location">
    <subcellularLocation>
        <location evidence="1">Membrane</location>
        <topology evidence="1">Multi-pass membrane protein</topology>
    </subcellularLocation>
</comment>
<feature type="transmembrane region" description="Helical" evidence="6">
    <location>
        <begin position="47"/>
        <end position="72"/>
    </location>
</feature>
<evidence type="ECO:0000256" key="2">
    <source>
        <dbReference type="ARBA" id="ARBA00022692"/>
    </source>
</evidence>
<feature type="transmembrane region" description="Helical" evidence="6">
    <location>
        <begin position="92"/>
        <end position="114"/>
    </location>
</feature>
<name>A0A9P4MEG8_9PEZI</name>
<reference evidence="8" key="1">
    <citation type="journal article" date="2020" name="Stud. Mycol.">
        <title>101 Dothideomycetes genomes: a test case for predicting lifestyles and emergence of pathogens.</title>
        <authorList>
            <person name="Haridas S."/>
            <person name="Albert R."/>
            <person name="Binder M."/>
            <person name="Bloem J."/>
            <person name="Labutti K."/>
            <person name="Salamov A."/>
            <person name="Andreopoulos B."/>
            <person name="Baker S."/>
            <person name="Barry K."/>
            <person name="Bills G."/>
            <person name="Bluhm B."/>
            <person name="Cannon C."/>
            <person name="Castanera R."/>
            <person name="Culley D."/>
            <person name="Daum C."/>
            <person name="Ezra D."/>
            <person name="Gonzalez J."/>
            <person name="Henrissat B."/>
            <person name="Kuo A."/>
            <person name="Liang C."/>
            <person name="Lipzen A."/>
            <person name="Lutzoni F."/>
            <person name="Magnuson J."/>
            <person name="Mondo S."/>
            <person name="Nolan M."/>
            <person name="Ohm R."/>
            <person name="Pangilinan J."/>
            <person name="Park H.-J."/>
            <person name="Ramirez L."/>
            <person name="Alfaro M."/>
            <person name="Sun H."/>
            <person name="Tritt A."/>
            <person name="Yoshinaga Y."/>
            <person name="Zwiers L.-H."/>
            <person name="Turgeon B."/>
            <person name="Goodwin S."/>
            <person name="Spatafora J."/>
            <person name="Crous P."/>
            <person name="Grigoriev I."/>
        </authorList>
    </citation>
    <scope>NUCLEOTIDE SEQUENCE</scope>
    <source>
        <strain evidence="8">CBS 133067</strain>
    </source>
</reference>
<feature type="transmembrane region" description="Helical" evidence="6">
    <location>
        <begin position="212"/>
        <end position="232"/>
    </location>
</feature>
<dbReference type="InterPro" id="IPR052337">
    <property type="entry name" value="SAT4-like"/>
</dbReference>
<keyword evidence="3 6" id="KW-1133">Transmembrane helix</keyword>
<dbReference type="Pfam" id="PF20684">
    <property type="entry name" value="Fung_rhodopsin"/>
    <property type="match status" value="1"/>
</dbReference>
<dbReference type="GO" id="GO:0016020">
    <property type="term" value="C:membrane"/>
    <property type="evidence" value="ECO:0007669"/>
    <property type="project" value="UniProtKB-SubCell"/>
</dbReference>
<evidence type="ECO:0000256" key="3">
    <source>
        <dbReference type="ARBA" id="ARBA00022989"/>
    </source>
</evidence>
<gene>
    <name evidence="8" type="ORF">NA57DRAFT_20821</name>
</gene>
<dbReference type="PANTHER" id="PTHR33048:SF47">
    <property type="entry name" value="INTEGRAL MEMBRANE PROTEIN-RELATED"/>
    <property type="match status" value="1"/>
</dbReference>
<evidence type="ECO:0000256" key="1">
    <source>
        <dbReference type="ARBA" id="ARBA00004141"/>
    </source>
</evidence>
<feature type="transmembrane region" description="Helical" evidence="6">
    <location>
        <begin position="126"/>
        <end position="147"/>
    </location>
</feature>
<proteinExistence type="inferred from homology"/>
<dbReference type="OrthoDB" id="61113at2759"/>
<evidence type="ECO:0000256" key="6">
    <source>
        <dbReference type="SAM" id="Phobius"/>
    </source>
</evidence>
<comment type="caution">
    <text evidence="8">The sequence shown here is derived from an EMBL/GenBank/DDBJ whole genome shotgun (WGS) entry which is preliminary data.</text>
</comment>
<keyword evidence="2 6" id="KW-0812">Transmembrane</keyword>
<feature type="non-terminal residue" evidence="8">
    <location>
        <position position="294"/>
    </location>
</feature>
<feature type="transmembrane region" description="Helical" evidence="6">
    <location>
        <begin position="252"/>
        <end position="273"/>
    </location>
</feature>
<dbReference type="EMBL" id="ML978122">
    <property type="protein sequence ID" value="KAF2102594.1"/>
    <property type="molecule type" value="Genomic_DNA"/>
</dbReference>
<evidence type="ECO:0000313" key="8">
    <source>
        <dbReference type="EMBL" id="KAF2102594.1"/>
    </source>
</evidence>
<feature type="transmembrane region" description="Helical" evidence="6">
    <location>
        <begin position="183"/>
        <end position="200"/>
    </location>
</feature>
<evidence type="ECO:0000256" key="4">
    <source>
        <dbReference type="ARBA" id="ARBA00023136"/>
    </source>
</evidence>
<dbReference type="AlphaFoldDB" id="A0A9P4MEG8"/>
<dbReference type="PANTHER" id="PTHR33048">
    <property type="entry name" value="PTH11-LIKE INTEGRAL MEMBRANE PROTEIN (AFU_ORTHOLOGUE AFUA_5G11245)"/>
    <property type="match status" value="1"/>
</dbReference>
<protein>
    <recommendedName>
        <fullName evidence="7">Rhodopsin domain-containing protein</fullName>
    </recommendedName>
</protein>